<name>A0A1G2HE16_9BACT</name>
<accession>A0A1G2HE16</accession>
<protein>
    <submittedName>
        <fullName evidence="2">Uncharacterized protein</fullName>
    </submittedName>
</protein>
<dbReference type="Proteomes" id="UP000178835">
    <property type="component" value="Unassembled WGS sequence"/>
</dbReference>
<dbReference type="AlphaFoldDB" id="A0A1G2HE16"/>
<proteinExistence type="predicted"/>
<evidence type="ECO:0000313" key="2">
    <source>
        <dbReference type="EMBL" id="OGZ60737.1"/>
    </source>
</evidence>
<feature type="region of interest" description="Disordered" evidence="1">
    <location>
        <begin position="68"/>
        <end position="115"/>
    </location>
</feature>
<sequence>MAPQFVTKVCRGCGKEFQTSNDSDKCYNCTLEDICHGNPPEEGEFNTARIVSGTLSAQEYRYLQQDWGSVELGRTTEEELGLGEEEDEEYYPDEEEEPDDWEYNENEAAKWGDEG</sequence>
<comment type="caution">
    <text evidence="2">The sequence shown here is derived from an EMBL/GenBank/DDBJ whole genome shotgun (WGS) entry which is preliminary data.</text>
</comment>
<evidence type="ECO:0000256" key="1">
    <source>
        <dbReference type="SAM" id="MobiDB-lite"/>
    </source>
</evidence>
<gene>
    <name evidence="2" type="ORF">A2919_01105</name>
</gene>
<dbReference type="EMBL" id="MHOH01000014">
    <property type="protein sequence ID" value="OGZ60737.1"/>
    <property type="molecule type" value="Genomic_DNA"/>
</dbReference>
<organism evidence="2 3">
    <name type="scientific">Candidatus Spechtbacteria bacterium RIFCSPLOWO2_01_FULL_43_12</name>
    <dbReference type="NCBI Taxonomy" id="1802162"/>
    <lineage>
        <taxon>Bacteria</taxon>
        <taxon>Candidatus Spechtiibacteriota</taxon>
    </lineage>
</organism>
<reference evidence="2 3" key="1">
    <citation type="journal article" date="2016" name="Nat. Commun.">
        <title>Thousands of microbial genomes shed light on interconnected biogeochemical processes in an aquifer system.</title>
        <authorList>
            <person name="Anantharaman K."/>
            <person name="Brown C.T."/>
            <person name="Hug L.A."/>
            <person name="Sharon I."/>
            <person name="Castelle C.J."/>
            <person name="Probst A.J."/>
            <person name="Thomas B.C."/>
            <person name="Singh A."/>
            <person name="Wilkins M.J."/>
            <person name="Karaoz U."/>
            <person name="Brodie E.L."/>
            <person name="Williams K.H."/>
            <person name="Hubbard S.S."/>
            <person name="Banfield J.F."/>
        </authorList>
    </citation>
    <scope>NUCLEOTIDE SEQUENCE [LARGE SCALE GENOMIC DNA]</scope>
</reference>
<evidence type="ECO:0000313" key="3">
    <source>
        <dbReference type="Proteomes" id="UP000178835"/>
    </source>
</evidence>
<feature type="compositionally biased region" description="Acidic residues" evidence="1">
    <location>
        <begin position="78"/>
        <end position="105"/>
    </location>
</feature>